<keyword evidence="2" id="KW-0813">Transport</keyword>
<reference evidence="9" key="1">
    <citation type="journal article" date="2023" name="Insect Mol. Biol.">
        <title>Genome sequencing provides insights into the evolution of gene families encoding plant cell wall-degrading enzymes in longhorned beetles.</title>
        <authorList>
            <person name="Shin N.R."/>
            <person name="Okamura Y."/>
            <person name="Kirsch R."/>
            <person name="Pauchet Y."/>
        </authorList>
    </citation>
    <scope>NUCLEOTIDE SEQUENCE</scope>
    <source>
        <strain evidence="9">MMC_N1</strain>
    </source>
</reference>
<dbReference type="SUPFAM" id="SSF54695">
    <property type="entry name" value="POZ domain"/>
    <property type="match status" value="1"/>
</dbReference>
<sequence>MDGENRIILNVGGIRYETYKATLKKIPATRLSRLTEALANYDPVLNEYFFDRHPGVFAQILNYYRTGKLHYPTHVCGPLFEEELEYWGLDSNQVEPCCWSTYSIHRDTQATLAILDKLDIDAERPSDEEVARMFGYEEAYHAGTLTRWQKLKPKIWALFDEPYSSSSAKIVAGASVFFICVSVFSFCLKTHPGMRVKCENILYPEANCTEPHPYFFAVDHFCNAWFTFELSVRLFVAPNIIEFLKSPVDQAFAGIEDPHPHLQSVRERARITSLFPYLGYSGVRKLGVLR</sequence>
<dbReference type="PRINTS" id="PR00169">
    <property type="entry name" value="KCHANNEL"/>
</dbReference>
<dbReference type="InterPro" id="IPR003974">
    <property type="entry name" value="K_chnl_volt-dep_Kv3"/>
</dbReference>
<dbReference type="InterPro" id="IPR028325">
    <property type="entry name" value="VG_K_chnl"/>
</dbReference>
<dbReference type="EMBL" id="JAPWTJ010000460">
    <property type="protein sequence ID" value="KAJ8978254.1"/>
    <property type="molecule type" value="Genomic_DNA"/>
</dbReference>
<dbReference type="Proteomes" id="UP001162164">
    <property type="component" value="Unassembled WGS sequence"/>
</dbReference>
<dbReference type="CDD" id="cd18416">
    <property type="entry name" value="BTB_Shaw-like"/>
    <property type="match status" value="1"/>
</dbReference>
<keyword evidence="5" id="KW-0406">Ion transport</keyword>
<evidence type="ECO:0000256" key="1">
    <source>
        <dbReference type="ARBA" id="ARBA00004141"/>
    </source>
</evidence>
<accession>A0ABQ9JK02</accession>
<dbReference type="PANTHER" id="PTHR11537">
    <property type="entry name" value="VOLTAGE-GATED POTASSIUM CHANNEL"/>
    <property type="match status" value="1"/>
</dbReference>
<proteinExistence type="predicted"/>
<evidence type="ECO:0000256" key="3">
    <source>
        <dbReference type="ARBA" id="ARBA00022692"/>
    </source>
</evidence>
<dbReference type="InterPro" id="IPR003131">
    <property type="entry name" value="T1-type_BTB"/>
</dbReference>
<gene>
    <name evidence="9" type="ORF">NQ317_012610</name>
</gene>
<evidence type="ECO:0000256" key="4">
    <source>
        <dbReference type="ARBA" id="ARBA00022989"/>
    </source>
</evidence>
<keyword evidence="4" id="KW-1133">Transmembrane helix</keyword>
<dbReference type="SMART" id="SM00225">
    <property type="entry name" value="BTB"/>
    <property type="match status" value="1"/>
</dbReference>
<dbReference type="InterPro" id="IPR011333">
    <property type="entry name" value="SKP1/BTB/POZ_sf"/>
</dbReference>
<dbReference type="PRINTS" id="PR01498">
    <property type="entry name" value="SHAWCHANNEL"/>
</dbReference>
<evidence type="ECO:0000256" key="5">
    <source>
        <dbReference type="ARBA" id="ARBA00023065"/>
    </source>
</evidence>
<evidence type="ECO:0000256" key="6">
    <source>
        <dbReference type="ARBA" id="ARBA00023136"/>
    </source>
</evidence>
<evidence type="ECO:0000256" key="7">
    <source>
        <dbReference type="ARBA" id="ARBA00023303"/>
    </source>
</evidence>
<dbReference type="InterPro" id="IPR027359">
    <property type="entry name" value="Volt_channel_dom_sf"/>
</dbReference>
<comment type="subcellular location">
    <subcellularLocation>
        <location evidence="1">Membrane</location>
        <topology evidence="1">Multi-pass membrane protein</topology>
    </subcellularLocation>
</comment>
<dbReference type="SUPFAM" id="SSF81324">
    <property type="entry name" value="Voltage-gated potassium channels"/>
    <property type="match status" value="1"/>
</dbReference>
<comment type="caution">
    <text evidence="9">The sequence shown here is derived from an EMBL/GenBank/DDBJ whole genome shotgun (WGS) entry which is preliminary data.</text>
</comment>
<dbReference type="Gene3D" id="3.30.710.10">
    <property type="entry name" value="Potassium Channel Kv1.1, Chain A"/>
    <property type="match status" value="1"/>
</dbReference>
<keyword evidence="6" id="KW-0472">Membrane</keyword>
<protein>
    <recommendedName>
        <fullName evidence="8">BTB domain-containing protein</fullName>
    </recommendedName>
</protein>
<evidence type="ECO:0000313" key="9">
    <source>
        <dbReference type="EMBL" id="KAJ8978254.1"/>
    </source>
</evidence>
<dbReference type="Pfam" id="PF02214">
    <property type="entry name" value="BTB_2"/>
    <property type="match status" value="1"/>
</dbReference>
<feature type="domain" description="BTB" evidence="8">
    <location>
        <begin position="5"/>
        <end position="105"/>
    </location>
</feature>
<keyword evidence="10" id="KW-1185">Reference proteome</keyword>
<evidence type="ECO:0000313" key="10">
    <source>
        <dbReference type="Proteomes" id="UP001162164"/>
    </source>
</evidence>
<keyword evidence="7" id="KW-0407">Ion channel</keyword>
<evidence type="ECO:0000256" key="2">
    <source>
        <dbReference type="ARBA" id="ARBA00022448"/>
    </source>
</evidence>
<name>A0ABQ9JK02_9CUCU</name>
<keyword evidence="3" id="KW-0812">Transmembrane</keyword>
<evidence type="ECO:0000259" key="8">
    <source>
        <dbReference type="SMART" id="SM00225"/>
    </source>
</evidence>
<dbReference type="InterPro" id="IPR000210">
    <property type="entry name" value="BTB/POZ_dom"/>
</dbReference>
<dbReference type="PANTHER" id="PTHR11537:SF278">
    <property type="entry name" value="SHAW-LIKE, ISOFORM C"/>
    <property type="match status" value="1"/>
</dbReference>
<dbReference type="Gene3D" id="1.20.120.350">
    <property type="entry name" value="Voltage-gated potassium channels. Chain C"/>
    <property type="match status" value="1"/>
</dbReference>
<organism evidence="9 10">
    <name type="scientific">Molorchus minor</name>
    <dbReference type="NCBI Taxonomy" id="1323400"/>
    <lineage>
        <taxon>Eukaryota</taxon>
        <taxon>Metazoa</taxon>
        <taxon>Ecdysozoa</taxon>
        <taxon>Arthropoda</taxon>
        <taxon>Hexapoda</taxon>
        <taxon>Insecta</taxon>
        <taxon>Pterygota</taxon>
        <taxon>Neoptera</taxon>
        <taxon>Endopterygota</taxon>
        <taxon>Coleoptera</taxon>
        <taxon>Polyphaga</taxon>
        <taxon>Cucujiformia</taxon>
        <taxon>Chrysomeloidea</taxon>
        <taxon>Cerambycidae</taxon>
        <taxon>Lamiinae</taxon>
        <taxon>Monochamini</taxon>
        <taxon>Molorchus</taxon>
    </lineage>
</organism>